<comment type="caution">
    <text evidence="9">Lacks conserved residue(s) required for the propagation of feature annotation.</text>
</comment>
<feature type="binding site" evidence="9">
    <location>
        <position position="361"/>
    </location>
    <ligand>
        <name>ATP</name>
        <dbReference type="ChEBI" id="CHEBI:30616"/>
    </ligand>
</feature>
<dbReference type="SUPFAM" id="SSF50249">
    <property type="entry name" value="Nucleic acid-binding proteins"/>
    <property type="match status" value="1"/>
</dbReference>
<keyword evidence="7 9" id="KW-0648">Protein biosynthesis</keyword>
<feature type="binding site" evidence="9">
    <location>
        <position position="364"/>
    </location>
    <ligand>
        <name>L-aspartate</name>
        <dbReference type="ChEBI" id="CHEBI:29991"/>
    </ligand>
</feature>
<evidence type="ECO:0000256" key="5">
    <source>
        <dbReference type="ARBA" id="ARBA00022741"/>
    </source>
</evidence>
<dbReference type="InterPro" id="IPR006195">
    <property type="entry name" value="aa-tRNA-synth_II"/>
</dbReference>
<comment type="function">
    <text evidence="9">Catalyzes the attachment of L-aspartate to tRNA(Asp) in a two-step reaction: L-aspartate is first activated by ATP to form Asp-AMP and then transferred to the acceptor end of tRNA(Asp).</text>
</comment>
<dbReference type="PANTHER" id="PTHR43450">
    <property type="entry name" value="ASPARTYL-TRNA SYNTHETASE"/>
    <property type="match status" value="1"/>
</dbReference>
<evidence type="ECO:0000256" key="9">
    <source>
        <dbReference type="HAMAP-Rule" id="MF_02075"/>
    </source>
</evidence>
<evidence type="ECO:0000259" key="10">
    <source>
        <dbReference type="PROSITE" id="PS50862"/>
    </source>
</evidence>
<feature type="domain" description="Aminoacyl-transfer RNA synthetases class-II family profile" evidence="10">
    <location>
        <begin position="135"/>
        <end position="438"/>
    </location>
</feature>
<dbReference type="RefSeq" id="WP_344122322.1">
    <property type="nucleotide sequence ID" value="NZ_BAAABW010000028.1"/>
</dbReference>
<feature type="binding site" evidence="9">
    <location>
        <begin position="409"/>
        <end position="412"/>
    </location>
    <ligand>
        <name>ATP</name>
        <dbReference type="ChEBI" id="CHEBI:30616"/>
    </ligand>
</feature>
<dbReference type="Proteomes" id="UP001500063">
    <property type="component" value="Unassembled WGS sequence"/>
</dbReference>
<evidence type="ECO:0000256" key="1">
    <source>
        <dbReference type="ARBA" id="ARBA00004496"/>
    </source>
</evidence>
<dbReference type="InterPro" id="IPR045864">
    <property type="entry name" value="aa-tRNA-synth_II/BPL/LPL"/>
</dbReference>
<name>A0ABN0XSE7_9ACTN</name>
<dbReference type="HAMAP" id="MF_02075">
    <property type="entry name" value="Asp_tRNA_synth_type2"/>
    <property type="match status" value="1"/>
</dbReference>
<evidence type="ECO:0000313" key="12">
    <source>
        <dbReference type="Proteomes" id="UP001500063"/>
    </source>
</evidence>
<keyword evidence="4 9" id="KW-0436">Ligase</keyword>
<dbReference type="Gene3D" id="2.40.50.140">
    <property type="entry name" value="Nucleic acid-binding proteins"/>
    <property type="match status" value="1"/>
</dbReference>
<dbReference type="Gene3D" id="3.30.930.10">
    <property type="entry name" value="Bira Bifunctional Protein, Domain 2"/>
    <property type="match status" value="1"/>
</dbReference>
<gene>
    <name evidence="11" type="primary">aspS_2</name>
    <name evidence="9" type="synonym">aspS</name>
    <name evidence="11" type="ORF">GCM10010319_57010</name>
</gene>
<dbReference type="InterPro" id="IPR004523">
    <property type="entry name" value="Asp-tRNA_synthase_2"/>
</dbReference>
<dbReference type="PANTHER" id="PTHR43450:SF1">
    <property type="entry name" value="ASPARTATE--TRNA LIGASE, CYTOPLASMIC"/>
    <property type="match status" value="1"/>
</dbReference>
<evidence type="ECO:0000256" key="7">
    <source>
        <dbReference type="ARBA" id="ARBA00022917"/>
    </source>
</evidence>
<comment type="subunit">
    <text evidence="9">Homodimer.</text>
</comment>
<dbReference type="InterPro" id="IPR012340">
    <property type="entry name" value="NA-bd_OB-fold"/>
</dbReference>
<dbReference type="PROSITE" id="PS50862">
    <property type="entry name" value="AA_TRNA_LIGASE_II"/>
    <property type="match status" value="1"/>
</dbReference>
<keyword evidence="3 9" id="KW-0963">Cytoplasm</keyword>
<comment type="catalytic activity">
    <reaction evidence="9">
        <text>tRNA(Asp) + L-aspartate + ATP = L-aspartyl-tRNA(Asp) + AMP + diphosphate</text>
        <dbReference type="Rhea" id="RHEA:19649"/>
        <dbReference type="Rhea" id="RHEA-COMP:9660"/>
        <dbReference type="Rhea" id="RHEA-COMP:9678"/>
        <dbReference type="ChEBI" id="CHEBI:29991"/>
        <dbReference type="ChEBI" id="CHEBI:30616"/>
        <dbReference type="ChEBI" id="CHEBI:33019"/>
        <dbReference type="ChEBI" id="CHEBI:78442"/>
        <dbReference type="ChEBI" id="CHEBI:78516"/>
        <dbReference type="ChEBI" id="CHEBI:456215"/>
        <dbReference type="EC" id="6.1.1.12"/>
    </reaction>
</comment>
<keyword evidence="12" id="KW-1185">Reference proteome</keyword>
<evidence type="ECO:0000256" key="8">
    <source>
        <dbReference type="ARBA" id="ARBA00023146"/>
    </source>
</evidence>
<feature type="region of interest" description="Aspartate" evidence="9">
    <location>
        <begin position="190"/>
        <end position="193"/>
    </location>
</feature>
<feature type="binding site" evidence="9">
    <location>
        <begin position="212"/>
        <end position="214"/>
    </location>
    <ligand>
        <name>ATP</name>
        <dbReference type="ChEBI" id="CHEBI:30616"/>
    </ligand>
</feature>
<dbReference type="EMBL" id="BAAABW010000028">
    <property type="protein sequence ID" value="GAA0371529.1"/>
    <property type="molecule type" value="Genomic_DNA"/>
</dbReference>
<dbReference type="SUPFAM" id="SSF55681">
    <property type="entry name" value="Class II aaRS and biotin synthetases"/>
    <property type="match status" value="1"/>
</dbReference>
<evidence type="ECO:0000313" key="11">
    <source>
        <dbReference type="EMBL" id="GAA0371529.1"/>
    </source>
</evidence>
<dbReference type="InterPro" id="IPR004364">
    <property type="entry name" value="Aa-tRNA-synt_II"/>
</dbReference>
<feature type="binding site" evidence="9">
    <location>
        <position position="368"/>
    </location>
    <ligand>
        <name>L-aspartate</name>
        <dbReference type="ChEBI" id="CHEBI:29991"/>
    </ligand>
</feature>
<feature type="binding site" evidence="9">
    <location>
        <position position="212"/>
    </location>
    <ligand>
        <name>L-aspartate</name>
        <dbReference type="ChEBI" id="CHEBI:29991"/>
    </ligand>
</feature>
<accession>A0ABN0XSE7</accession>
<comment type="subcellular location">
    <subcellularLocation>
        <location evidence="1 9">Cytoplasm</location>
    </subcellularLocation>
</comment>
<dbReference type="InterPro" id="IPR002312">
    <property type="entry name" value="Asp/Asn-tRNA-synth_IIb"/>
</dbReference>
<comment type="similarity">
    <text evidence="2 9">Belongs to the class-II aminoacyl-tRNA synthetase family. Type 2 subfamily.</text>
</comment>
<organism evidence="11 12">
    <name type="scientific">Streptomyces blastmyceticus</name>
    <dbReference type="NCBI Taxonomy" id="68180"/>
    <lineage>
        <taxon>Bacteria</taxon>
        <taxon>Bacillati</taxon>
        <taxon>Actinomycetota</taxon>
        <taxon>Actinomycetes</taxon>
        <taxon>Kitasatosporales</taxon>
        <taxon>Streptomycetaceae</taxon>
        <taxon>Streptomyces</taxon>
    </lineage>
</organism>
<evidence type="ECO:0000256" key="6">
    <source>
        <dbReference type="ARBA" id="ARBA00022840"/>
    </source>
</evidence>
<dbReference type="EC" id="6.1.1.12" evidence="9"/>
<dbReference type="NCBIfam" id="NF003483">
    <property type="entry name" value="PRK05159.1"/>
    <property type="match status" value="1"/>
</dbReference>
<evidence type="ECO:0000256" key="4">
    <source>
        <dbReference type="ARBA" id="ARBA00022598"/>
    </source>
</evidence>
<keyword evidence="6 9" id="KW-0067">ATP-binding</keyword>
<protein>
    <recommendedName>
        <fullName evidence="9">Aspartate--tRNA ligase</fullName>
        <ecNumber evidence="9">6.1.1.12</ecNumber>
    </recommendedName>
    <alternativeName>
        <fullName evidence="9">Aspartyl-tRNA synthetase</fullName>
        <shortName evidence="9">AspRS</shortName>
    </alternativeName>
</protein>
<reference evidence="11 12" key="1">
    <citation type="journal article" date="2019" name="Int. J. Syst. Evol. Microbiol.">
        <title>The Global Catalogue of Microorganisms (GCM) 10K type strain sequencing project: providing services to taxonomists for standard genome sequencing and annotation.</title>
        <authorList>
            <consortium name="The Broad Institute Genomics Platform"/>
            <consortium name="The Broad Institute Genome Sequencing Center for Infectious Disease"/>
            <person name="Wu L."/>
            <person name="Ma J."/>
        </authorList>
    </citation>
    <scope>NUCLEOTIDE SEQUENCE [LARGE SCALE GENOMIC DNA]</scope>
    <source>
        <strain evidence="11 12">JCM 4565</strain>
    </source>
</reference>
<dbReference type="InterPro" id="IPR004365">
    <property type="entry name" value="NA-bd_OB_tRNA"/>
</dbReference>
<evidence type="ECO:0000256" key="3">
    <source>
        <dbReference type="ARBA" id="ARBA00022490"/>
    </source>
</evidence>
<keyword evidence="5 9" id="KW-0547">Nucleotide-binding</keyword>
<dbReference type="Pfam" id="PF00152">
    <property type="entry name" value="tRNA-synt_2"/>
    <property type="match status" value="1"/>
</dbReference>
<dbReference type="GO" id="GO:0016874">
    <property type="term" value="F:ligase activity"/>
    <property type="evidence" value="ECO:0007669"/>
    <property type="project" value="UniProtKB-KW"/>
</dbReference>
<sequence length="438" mass="49195">MIHTTSRVLTSDLRGHINQTVSVSGWVNTLRLQRKMQFVILRDHSGMVHVTHKRDGGPLEAVLESLTPESAVRITGRVVDAPQVKLGGLELVPESVQVLNLAEPPSPIDEHTGPEARLDWRFLDVRKRETAQLVFAVQTTLEQGLREHAMEYGCTEMHTPKLMRTASESGAEVFRLRYFDRLAYLAQSPQFYKQMAVAAGIDRVFEIGPVFRAEPSFTSRHATEFTGVDVELSWIDDVEEVMAFKEQMVAHPIGKVTDVHGEQIREVFGVEVTVPETPFPRITMAKAQEVLRAGGWDPEGVKEDLDPDGERRIAAHMKEQTGHEFAFITHYPASIRPFYHMRPADRADLTLSFDLLWKGLEVTTGAQREHRSDVLLKQAEEKGMSTEPMQVYLNIFRFGCPPHGGLGAGLGRILMVMLGLDSIREAAFLFRGPNRLTP</sequence>
<feature type="binding site" evidence="9">
    <location>
        <position position="168"/>
    </location>
    <ligand>
        <name>L-aspartate</name>
        <dbReference type="ChEBI" id="CHEBI:29991"/>
    </ligand>
</feature>
<evidence type="ECO:0000256" key="2">
    <source>
        <dbReference type="ARBA" id="ARBA00005312"/>
    </source>
</evidence>
<dbReference type="Pfam" id="PF01336">
    <property type="entry name" value="tRNA_anti-codon"/>
    <property type="match status" value="1"/>
</dbReference>
<proteinExistence type="inferred from homology"/>
<comment type="caution">
    <text evidence="11">The sequence shown here is derived from an EMBL/GenBank/DDBJ whole genome shotgun (WGS) entry which is preliminary data.</text>
</comment>
<keyword evidence="8 9" id="KW-0030">Aminoacyl-tRNA synthetase</keyword>
<dbReference type="PRINTS" id="PR01042">
    <property type="entry name" value="TRNASYNTHASP"/>
</dbReference>